<feature type="domain" description="Endonuclease/exonuclease/phosphatase" evidence="4">
    <location>
        <begin position="55"/>
        <end position="325"/>
    </location>
</feature>
<sequence>MTGISCSQLLNDIRAKSKAINSAPLIQREFISINQDDGNISDPPSSKGDDVIRIMQWNMLAQGLCQTSDGFMLCPNKALDWTYRQFHILEELLSYTADIYFLEELDQFAYINEYLGNLGFTGVFFPKPDSPCLYEANNYGSDGCAIFWRKSHFKLLEQENCILLNDEGKKTNQVALLCKFQAPSGKHFLCAATHLKSKKGFEEYRFQQGKFLESVLRKKAGDLPLILCGDFNAEPTEQVVNVMKSSELGLTSAYTHLSETGSEPPYTTWKVRAGKRGREPEEVCHTIDYIFYTTNKFICLKLLKFPTAAEIGEGFLPSYSYPSDHLSLVADFKLL</sequence>
<dbReference type="PANTHER" id="PTHR12121">
    <property type="entry name" value="CARBON CATABOLITE REPRESSOR PROTEIN 4"/>
    <property type="match status" value="1"/>
</dbReference>
<evidence type="ECO:0000313" key="6">
    <source>
        <dbReference type="Proteomes" id="UP001497497"/>
    </source>
</evidence>
<protein>
    <recommendedName>
        <fullName evidence="3">Nocturnin</fullName>
    </recommendedName>
</protein>
<dbReference type="Proteomes" id="UP001497497">
    <property type="component" value="Unassembled WGS sequence"/>
</dbReference>
<proteinExistence type="inferred from homology"/>
<dbReference type="InterPro" id="IPR005135">
    <property type="entry name" value="Endo/exonuclease/phosphatase"/>
</dbReference>
<evidence type="ECO:0000256" key="3">
    <source>
        <dbReference type="ARBA" id="ARBA00023807"/>
    </source>
</evidence>
<keyword evidence="2" id="KW-0378">Hydrolase</keyword>
<comment type="caution">
    <text evidence="5">The sequence shown here is derived from an EMBL/GenBank/DDBJ whole genome shotgun (WGS) entry which is preliminary data.</text>
</comment>
<accession>A0AAV2HGD1</accession>
<comment type="similarity">
    <text evidence="1">Belongs to the CCR4/nocturin family.</text>
</comment>
<dbReference type="InterPro" id="IPR050410">
    <property type="entry name" value="CCR4/nocturin_mRNA_transcr"/>
</dbReference>
<dbReference type="InterPro" id="IPR036691">
    <property type="entry name" value="Endo/exonu/phosph_ase_sf"/>
</dbReference>
<gene>
    <name evidence="5" type="ORF">GSLYS_00006522001</name>
</gene>
<organism evidence="5 6">
    <name type="scientific">Lymnaea stagnalis</name>
    <name type="common">Great pond snail</name>
    <name type="synonym">Helix stagnalis</name>
    <dbReference type="NCBI Taxonomy" id="6523"/>
    <lineage>
        <taxon>Eukaryota</taxon>
        <taxon>Metazoa</taxon>
        <taxon>Spiralia</taxon>
        <taxon>Lophotrochozoa</taxon>
        <taxon>Mollusca</taxon>
        <taxon>Gastropoda</taxon>
        <taxon>Heterobranchia</taxon>
        <taxon>Euthyneura</taxon>
        <taxon>Panpulmonata</taxon>
        <taxon>Hygrophila</taxon>
        <taxon>Lymnaeoidea</taxon>
        <taxon>Lymnaeidae</taxon>
        <taxon>Lymnaea</taxon>
    </lineage>
</organism>
<keyword evidence="6" id="KW-1185">Reference proteome</keyword>
<dbReference type="Pfam" id="PF03372">
    <property type="entry name" value="Exo_endo_phos"/>
    <property type="match status" value="1"/>
</dbReference>
<dbReference type="SUPFAM" id="SSF56219">
    <property type="entry name" value="DNase I-like"/>
    <property type="match status" value="1"/>
</dbReference>
<dbReference type="AlphaFoldDB" id="A0AAV2HGD1"/>
<dbReference type="PANTHER" id="PTHR12121:SF45">
    <property type="entry name" value="NOCTURNIN"/>
    <property type="match status" value="1"/>
</dbReference>
<dbReference type="GO" id="GO:0000175">
    <property type="term" value="F:3'-5'-RNA exonuclease activity"/>
    <property type="evidence" value="ECO:0007669"/>
    <property type="project" value="TreeGrafter"/>
</dbReference>
<dbReference type="Gene3D" id="3.60.10.10">
    <property type="entry name" value="Endonuclease/exonuclease/phosphatase"/>
    <property type="match status" value="1"/>
</dbReference>
<evidence type="ECO:0000259" key="4">
    <source>
        <dbReference type="Pfam" id="PF03372"/>
    </source>
</evidence>
<dbReference type="GO" id="GO:0006139">
    <property type="term" value="P:nucleobase-containing compound metabolic process"/>
    <property type="evidence" value="ECO:0007669"/>
    <property type="project" value="UniProtKB-ARBA"/>
</dbReference>
<name>A0AAV2HGD1_LYMST</name>
<evidence type="ECO:0000256" key="1">
    <source>
        <dbReference type="ARBA" id="ARBA00010774"/>
    </source>
</evidence>
<evidence type="ECO:0000256" key="2">
    <source>
        <dbReference type="ARBA" id="ARBA00022801"/>
    </source>
</evidence>
<dbReference type="EMBL" id="CAXITT010000117">
    <property type="protein sequence ID" value="CAL1532443.1"/>
    <property type="molecule type" value="Genomic_DNA"/>
</dbReference>
<reference evidence="5 6" key="1">
    <citation type="submission" date="2024-04" db="EMBL/GenBank/DDBJ databases">
        <authorList>
            <consortium name="Genoscope - CEA"/>
            <person name="William W."/>
        </authorList>
    </citation>
    <scope>NUCLEOTIDE SEQUENCE [LARGE SCALE GENOMIC DNA]</scope>
</reference>
<evidence type="ECO:0000313" key="5">
    <source>
        <dbReference type="EMBL" id="CAL1532443.1"/>
    </source>
</evidence>